<organism evidence="3 4">
    <name type="scientific">Marinobacter excellens HL-55</name>
    <dbReference type="NCBI Taxonomy" id="1305731"/>
    <lineage>
        <taxon>Bacteria</taxon>
        <taxon>Pseudomonadati</taxon>
        <taxon>Pseudomonadota</taxon>
        <taxon>Gammaproteobacteria</taxon>
        <taxon>Pseudomonadales</taxon>
        <taxon>Marinobacteraceae</taxon>
        <taxon>Marinobacter</taxon>
    </lineage>
</organism>
<dbReference type="PROSITE" id="PS51257">
    <property type="entry name" value="PROKAR_LIPOPROTEIN"/>
    <property type="match status" value="1"/>
</dbReference>
<feature type="chain" id="PRO_5006146960" evidence="1">
    <location>
        <begin position="28"/>
        <end position="164"/>
    </location>
</feature>
<dbReference type="Pfam" id="PF14343">
    <property type="entry name" value="PrcB_C"/>
    <property type="match status" value="1"/>
</dbReference>
<dbReference type="EMBL" id="LJZQ01000018">
    <property type="protein sequence ID" value="KPQ28143.1"/>
    <property type="molecule type" value="Genomic_DNA"/>
</dbReference>
<dbReference type="PATRIC" id="fig|1305731.5.peg.820"/>
<dbReference type="InterPro" id="IPR025748">
    <property type="entry name" value="PrcB_C_dom"/>
</dbReference>
<name>A0A0P7Z7S1_9GAMM</name>
<dbReference type="OrthoDB" id="7063364at2"/>
<reference evidence="3 4" key="1">
    <citation type="submission" date="2015-09" db="EMBL/GenBank/DDBJ databases">
        <title>Identification and resolution of microdiversity through metagenomic sequencing of parallel consortia.</title>
        <authorList>
            <person name="Nelson W.C."/>
            <person name="Romine M.F."/>
            <person name="Lindemann S.R."/>
        </authorList>
    </citation>
    <scope>NUCLEOTIDE SEQUENCE [LARGE SCALE GENOMIC DNA]</scope>
    <source>
        <strain evidence="3">HL-55</strain>
    </source>
</reference>
<dbReference type="STRING" id="1305731.GCA_000934705_00375"/>
<feature type="signal peptide" evidence="1">
    <location>
        <begin position="1"/>
        <end position="27"/>
    </location>
</feature>
<gene>
    <name evidence="3" type="ORF">HLUCCX14_11765</name>
</gene>
<feature type="domain" description="PrcB C-terminal" evidence="2">
    <location>
        <begin position="85"/>
        <end position="140"/>
    </location>
</feature>
<evidence type="ECO:0000259" key="2">
    <source>
        <dbReference type="Pfam" id="PF14343"/>
    </source>
</evidence>
<dbReference type="Proteomes" id="UP000050416">
    <property type="component" value="Unassembled WGS sequence"/>
</dbReference>
<protein>
    <submittedName>
        <fullName evidence="3">PrcB C-terminal</fullName>
    </submittedName>
</protein>
<proteinExistence type="predicted"/>
<evidence type="ECO:0000313" key="3">
    <source>
        <dbReference type="EMBL" id="KPQ28143.1"/>
    </source>
</evidence>
<evidence type="ECO:0000256" key="1">
    <source>
        <dbReference type="SAM" id="SignalP"/>
    </source>
</evidence>
<evidence type="ECO:0000313" key="4">
    <source>
        <dbReference type="Proteomes" id="UP000050416"/>
    </source>
</evidence>
<comment type="caution">
    <text evidence="3">The sequence shown here is derived from an EMBL/GenBank/DDBJ whole genome shotgun (WGS) entry which is preliminary data.</text>
</comment>
<keyword evidence="1" id="KW-0732">Signal</keyword>
<sequence length="164" mass="16754">MIPRFAHGFALPIIAALLTACSVTGGAEGVEPSVRQVTQSAHCGLTGPGVALASSSAELEALLDVGGQNMSTGVIRQVNLDNESLVIVTLGQKPTAGYGVGLSSASKTGQTLKLGMDVTEPAPGMMVAQMITSPCVVLAVAEQDWQRLEISGLTEKPIVKVVGN</sequence>
<accession>A0A0P7Z7S1</accession>
<dbReference type="AlphaFoldDB" id="A0A0P7Z7S1"/>